<dbReference type="RefSeq" id="XP_014161332.1">
    <property type="nucleotide sequence ID" value="XM_014305857.1"/>
</dbReference>
<reference evidence="2 3" key="1">
    <citation type="submission" date="2011-02" db="EMBL/GenBank/DDBJ databases">
        <title>The Genome Sequence of Sphaeroforma arctica JP610.</title>
        <authorList>
            <consortium name="The Broad Institute Genome Sequencing Platform"/>
            <person name="Russ C."/>
            <person name="Cuomo C."/>
            <person name="Young S.K."/>
            <person name="Zeng Q."/>
            <person name="Gargeya S."/>
            <person name="Alvarado L."/>
            <person name="Berlin A."/>
            <person name="Chapman S.B."/>
            <person name="Chen Z."/>
            <person name="Freedman E."/>
            <person name="Gellesch M."/>
            <person name="Goldberg J."/>
            <person name="Griggs A."/>
            <person name="Gujja S."/>
            <person name="Heilman E."/>
            <person name="Heiman D."/>
            <person name="Howarth C."/>
            <person name="Mehta T."/>
            <person name="Neiman D."/>
            <person name="Pearson M."/>
            <person name="Roberts A."/>
            <person name="Saif S."/>
            <person name="Shea T."/>
            <person name="Shenoy N."/>
            <person name="Sisk P."/>
            <person name="Stolte C."/>
            <person name="Sykes S."/>
            <person name="White J."/>
            <person name="Yandava C."/>
            <person name="Burger G."/>
            <person name="Gray M.W."/>
            <person name="Holland P.W.H."/>
            <person name="King N."/>
            <person name="Lang F.B.F."/>
            <person name="Roger A.J."/>
            <person name="Ruiz-Trillo I."/>
            <person name="Haas B."/>
            <person name="Nusbaum C."/>
            <person name="Birren B."/>
        </authorList>
    </citation>
    <scope>NUCLEOTIDE SEQUENCE [LARGE SCALE GENOMIC DNA]</scope>
    <source>
        <strain evidence="2 3">JP610</strain>
    </source>
</reference>
<feature type="region of interest" description="Disordered" evidence="1">
    <location>
        <begin position="163"/>
        <end position="193"/>
    </location>
</feature>
<evidence type="ECO:0000313" key="2">
    <source>
        <dbReference type="EMBL" id="KNC87430.1"/>
    </source>
</evidence>
<organism evidence="2 3">
    <name type="scientific">Sphaeroforma arctica JP610</name>
    <dbReference type="NCBI Taxonomy" id="667725"/>
    <lineage>
        <taxon>Eukaryota</taxon>
        <taxon>Ichthyosporea</taxon>
        <taxon>Ichthyophonida</taxon>
        <taxon>Sphaeroforma</taxon>
    </lineage>
</organism>
<feature type="compositionally biased region" description="Polar residues" evidence="1">
    <location>
        <begin position="183"/>
        <end position="193"/>
    </location>
</feature>
<gene>
    <name evidence="2" type="ORF">SARC_00467</name>
</gene>
<proteinExistence type="predicted"/>
<keyword evidence="3" id="KW-1185">Reference proteome</keyword>
<evidence type="ECO:0000313" key="3">
    <source>
        <dbReference type="Proteomes" id="UP000054560"/>
    </source>
</evidence>
<dbReference type="EMBL" id="KQ241610">
    <property type="protein sequence ID" value="KNC87430.1"/>
    <property type="molecule type" value="Genomic_DNA"/>
</dbReference>
<name>A0A0L0GEI9_9EUKA</name>
<dbReference type="Proteomes" id="UP000054560">
    <property type="component" value="Unassembled WGS sequence"/>
</dbReference>
<protein>
    <submittedName>
        <fullName evidence="2">Uncharacterized protein</fullName>
    </submittedName>
</protein>
<dbReference type="GeneID" id="25900971"/>
<sequence>MSVVWTAAAVYMVYVSHNVEEDVALEERAQLRRERRTKLAKMRYDERVARGTVCGLADDVDVATAEVPHSDDPVIVVQPASPGVMSASEAQALIVTTAAHPGRKESDVISFSSVESPRANVLSQVVQDAAHLSGEAKKDAIQSSLSDQSSRLASAIVYGDTPSHYIESSDDSDGSYHSAVGAVNTSDSTLTGE</sequence>
<dbReference type="AlphaFoldDB" id="A0A0L0GEI9"/>
<accession>A0A0L0GEI9</accession>
<evidence type="ECO:0000256" key="1">
    <source>
        <dbReference type="SAM" id="MobiDB-lite"/>
    </source>
</evidence>